<sequence>MREPGEGGVALTAAVDLPADSKIFVPSWDDVPGEVTRRARPGDVVVTMGAPPISLMGDELLAALAG</sequence>
<evidence type="ECO:0000313" key="2">
    <source>
        <dbReference type="Proteomes" id="UP000482960"/>
    </source>
</evidence>
<reference evidence="1 2" key="1">
    <citation type="submission" date="2020-03" db="EMBL/GenBank/DDBJ databases">
        <title>Whole genome shotgun sequence of Phytohabitans rumicis NBRC 108638.</title>
        <authorList>
            <person name="Komaki H."/>
            <person name="Tamura T."/>
        </authorList>
    </citation>
    <scope>NUCLEOTIDE SEQUENCE [LARGE SCALE GENOMIC DNA]</scope>
    <source>
        <strain evidence="1 2">NBRC 108638</strain>
    </source>
</reference>
<keyword evidence="2" id="KW-1185">Reference proteome</keyword>
<accession>A0A6V8L041</accession>
<evidence type="ECO:0000313" key="1">
    <source>
        <dbReference type="EMBL" id="GFJ88338.1"/>
    </source>
</evidence>
<protein>
    <submittedName>
        <fullName evidence="1">Uncharacterized protein</fullName>
    </submittedName>
</protein>
<dbReference type="Proteomes" id="UP000482960">
    <property type="component" value="Unassembled WGS sequence"/>
</dbReference>
<dbReference type="GO" id="GO:0016881">
    <property type="term" value="F:acid-amino acid ligase activity"/>
    <property type="evidence" value="ECO:0007669"/>
    <property type="project" value="InterPro"/>
</dbReference>
<name>A0A6V8L041_9ACTN</name>
<organism evidence="1 2">
    <name type="scientific">Phytohabitans rumicis</name>
    <dbReference type="NCBI Taxonomy" id="1076125"/>
    <lineage>
        <taxon>Bacteria</taxon>
        <taxon>Bacillati</taxon>
        <taxon>Actinomycetota</taxon>
        <taxon>Actinomycetes</taxon>
        <taxon>Micromonosporales</taxon>
        <taxon>Micromonosporaceae</taxon>
    </lineage>
</organism>
<dbReference type="AlphaFoldDB" id="A0A6V8L041"/>
<gene>
    <name evidence="1" type="ORF">Prum_019800</name>
</gene>
<dbReference type="SUPFAM" id="SSF53244">
    <property type="entry name" value="MurD-like peptide ligases, peptide-binding domain"/>
    <property type="match status" value="1"/>
</dbReference>
<dbReference type="InterPro" id="IPR036615">
    <property type="entry name" value="Mur_ligase_C_dom_sf"/>
</dbReference>
<dbReference type="EMBL" id="BLPG01000001">
    <property type="protein sequence ID" value="GFJ88338.1"/>
    <property type="molecule type" value="Genomic_DNA"/>
</dbReference>
<proteinExistence type="predicted"/>
<comment type="caution">
    <text evidence="1">The sequence shown here is derived from an EMBL/GenBank/DDBJ whole genome shotgun (WGS) entry which is preliminary data.</text>
</comment>
<dbReference type="Gene3D" id="3.90.190.20">
    <property type="entry name" value="Mur ligase, C-terminal domain"/>
    <property type="match status" value="1"/>
</dbReference>
<reference evidence="1 2" key="2">
    <citation type="submission" date="2020-03" db="EMBL/GenBank/DDBJ databases">
        <authorList>
            <person name="Ichikawa N."/>
            <person name="Kimura A."/>
            <person name="Kitahashi Y."/>
            <person name="Uohara A."/>
        </authorList>
    </citation>
    <scope>NUCLEOTIDE SEQUENCE [LARGE SCALE GENOMIC DNA]</scope>
    <source>
        <strain evidence="1 2">NBRC 108638</strain>
    </source>
</reference>